<evidence type="ECO:0000256" key="19">
    <source>
        <dbReference type="ARBA" id="ARBA00023326"/>
    </source>
</evidence>
<evidence type="ECO:0000256" key="5">
    <source>
        <dbReference type="ARBA" id="ARBA00022475"/>
    </source>
</evidence>
<comment type="cofactor">
    <cofactor evidence="1">
        <name>Co(2+)</name>
        <dbReference type="ChEBI" id="CHEBI:48828"/>
    </cofactor>
</comment>
<evidence type="ECO:0000256" key="13">
    <source>
        <dbReference type="ARBA" id="ARBA00023136"/>
    </source>
</evidence>
<evidence type="ECO:0000256" key="1">
    <source>
        <dbReference type="ARBA" id="ARBA00001941"/>
    </source>
</evidence>
<dbReference type="GO" id="GO:0009272">
    <property type="term" value="P:fungal-type cell wall biogenesis"/>
    <property type="evidence" value="ECO:0007669"/>
    <property type="project" value="UniProtKB-ARBA"/>
</dbReference>
<dbReference type="GeneID" id="67027267"/>
<organism evidence="25 26">
    <name type="scientific">Rhizoctonia solani</name>
    <dbReference type="NCBI Taxonomy" id="456999"/>
    <lineage>
        <taxon>Eukaryota</taxon>
        <taxon>Fungi</taxon>
        <taxon>Dikarya</taxon>
        <taxon>Basidiomycota</taxon>
        <taxon>Agaricomycotina</taxon>
        <taxon>Agaricomycetes</taxon>
        <taxon>Cantharellales</taxon>
        <taxon>Ceratobasidiaceae</taxon>
        <taxon>Rhizoctonia</taxon>
    </lineage>
</organism>
<evidence type="ECO:0000256" key="4">
    <source>
        <dbReference type="ARBA" id="ARBA00010973"/>
    </source>
</evidence>
<dbReference type="GO" id="GO:0006032">
    <property type="term" value="P:chitin catabolic process"/>
    <property type="evidence" value="ECO:0007669"/>
    <property type="project" value="UniProtKB-KW"/>
</dbReference>
<dbReference type="InterPro" id="IPR002509">
    <property type="entry name" value="NODB_dom"/>
</dbReference>
<reference evidence="25" key="1">
    <citation type="submission" date="2020-05" db="EMBL/GenBank/DDBJ databases">
        <title>Evolutionary and genomic comparisons of hybrid uninucleate and nonhybrid Rhizoctonia fungi.</title>
        <authorList>
            <person name="Li C."/>
            <person name="Chen X."/>
        </authorList>
    </citation>
    <scope>NUCLEOTIDE SEQUENCE</scope>
    <source>
        <strain evidence="25">AG-1 IA</strain>
    </source>
</reference>
<evidence type="ECO:0000256" key="2">
    <source>
        <dbReference type="ARBA" id="ARBA00004191"/>
    </source>
</evidence>
<keyword evidence="5" id="KW-1003">Cell membrane</keyword>
<gene>
    <name evidence="25" type="ORF">RhiXN_04988</name>
</gene>
<keyword evidence="15" id="KW-0119">Carbohydrate metabolism</keyword>
<evidence type="ECO:0000256" key="6">
    <source>
        <dbReference type="ARBA" id="ARBA00022512"/>
    </source>
</evidence>
<dbReference type="Proteomes" id="UP000650533">
    <property type="component" value="Chromosome 2"/>
</dbReference>
<evidence type="ECO:0000256" key="16">
    <source>
        <dbReference type="ARBA" id="ARBA00023285"/>
    </source>
</evidence>
<comment type="catalytic activity">
    <reaction evidence="21">
        <text>[(1-&gt;4)-N-acetyl-beta-D-glucosaminyl](n) + n H2O = chitosan + n acetate</text>
        <dbReference type="Rhea" id="RHEA:10464"/>
        <dbReference type="Rhea" id="RHEA-COMP:9593"/>
        <dbReference type="Rhea" id="RHEA-COMP:9597"/>
        <dbReference type="ChEBI" id="CHEBI:15377"/>
        <dbReference type="ChEBI" id="CHEBI:17029"/>
        <dbReference type="ChEBI" id="CHEBI:30089"/>
        <dbReference type="ChEBI" id="CHEBI:57704"/>
        <dbReference type="EC" id="3.5.1.41"/>
    </reaction>
    <physiologicalReaction direction="left-to-right" evidence="21">
        <dbReference type="Rhea" id="RHEA:10465"/>
    </physiologicalReaction>
</comment>
<feature type="region of interest" description="Disordered" evidence="22">
    <location>
        <begin position="51"/>
        <end position="80"/>
    </location>
</feature>
<feature type="domain" description="NodB homology" evidence="24">
    <location>
        <begin position="176"/>
        <end position="377"/>
    </location>
</feature>
<dbReference type="KEGG" id="rsx:RhiXN_04988"/>
<comment type="subcellular location">
    <subcellularLocation>
        <location evidence="3">Cell membrane</location>
        <topology evidence="3">Lipid-anchor</topology>
        <topology evidence="3">GPI-anchor</topology>
    </subcellularLocation>
    <subcellularLocation>
        <location evidence="2">Secreted</location>
        <location evidence="2">Cell wall</location>
    </subcellularLocation>
</comment>
<evidence type="ECO:0000256" key="14">
    <source>
        <dbReference type="ARBA" id="ARBA00023180"/>
    </source>
</evidence>
<sequence>MRSSAVALAFAGAVAAHVTGAEHSDHIKFCGLCTRFQFVFLRLQSSVSIPPREHWPRSPSEAPVPLRATPTPGTKSPINGAPDLPAATINLANYPTFMSAPDVNSPEVKQWVAEVAASGVQIPNIPRNVAAPAGSGQSLCQINPEAALKANAQGNCWWSCGSCTRDTDIDTCPDKMTWGLTFDDGPSPYTPKVLNYLEEKKIAATFYVIGSNVIDKPAILQATYLAGHEIALHTWSHRALTTLTNEEIIAELGWNKKAIKDVIGVTPKGMRPPYGDIDDRVRAICKAMNLTPVMWTTEGELQYDSNDWRVNDGSQTGPQLLATFNSLLDRASQLNTGFVSLQHDFHNPPFALQSVNECHKKPLSEAYIETSTGSTTPSGGNSTSTSTGAASTPALREAPTIPALRPTPAELSHETWSALSVPV</sequence>
<accession>A0A8H8NRA2</accession>
<keyword evidence="8" id="KW-0336">GPI-anchor</keyword>
<evidence type="ECO:0000256" key="10">
    <source>
        <dbReference type="ARBA" id="ARBA00022729"/>
    </source>
</evidence>
<evidence type="ECO:0000256" key="23">
    <source>
        <dbReference type="SAM" id="SignalP"/>
    </source>
</evidence>
<evidence type="ECO:0000256" key="3">
    <source>
        <dbReference type="ARBA" id="ARBA00004609"/>
    </source>
</evidence>
<keyword evidence="16" id="KW-0170">Cobalt</keyword>
<comment type="similarity">
    <text evidence="4">Belongs to the polysaccharide deacetylase family.</text>
</comment>
<dbReference type="GO" id="GO:0004099">
    <property type="term" value="F:chitin deacetylase activity"/>
    <property type="evidence" value="ECO:0007669"/>
    <property type="project" value="UniProtKB-EC"/>
</dbReference>
<dbReference type="PANTHER" id="PTHR10587:SF133">
    <property type="entry name" value="CHITIN DEACETYLASE 1-RELATED"/>
    <property type="match status" value="1"/>
</dbReference>
<keyword evidence="10 23" id="KW-0732">Signal</keyword>
<evidence type="ECO:0000256" key="21">
    <source>
        <dbReference type="ARBA" id="ARBA00048494"/>
    </source>
</evidence>
<evidence type="ECO:0000256" key="15">
    <source>
        <dbReference type="ARBA" id="ARBA00023277"/>
    </source>
</evidence>
<evidence type="ECO:0000256" key="12">
    <source>
        <dbReference type="ARBA" id="ARBA00023024"/>
    </source>
</evidence>
<evidence type="ECO:0000256" key="22">
    <source>
        <dbReference type="SAM" id="MobiDB-lite"/>
    </source>
</evidence>
<evidence type="ECO:0000256" key="18">
    <source>
        <dbReference type="ARBA" id="ARBA00023316"/>
    </source>
</evidence>
<evidence type="ECO:0000313" key="26">
    <source>
        <dbReference type="Proteomes" id="UP000650533"/>
    </source>
</evidence>
<evidence type="ECO:0000259" key="24">
    <source>
        <dbReference type="PROSITE" id="PS51677"/>
    </source>
</evidence>
<dbReference type="Pfam" id="PF01522">
    <property type="entry name" value="Polysacc_deac_1"/>
    <property type="match status" value="1"/>
</dbReference>
<dbReference type="InterPro" id="IPR050248">
    <property type="entry name" value="Polysacc_deacetylase_ArnD"/>
</dbReference>
<feature type="signal peptide" evidence="23">
    <location>
        <begin position="1"/>
        <end position="16"/>
    </location>
</feature>
<keyword evidence="11" id="KW-0378">Hydrolase</keyword>
<dbReference type="FunFam" id="3.20.20.370:FF:000004">
    <property type="entry name" value="Related to Chitin deacetylase"/>
    <property type="match status" value="1"/>
</dbReference>
<dbReference type="AlphaFoldDB" id="A0A8H8NRA2"/>
<keyword evidence="9" id="KW-0479">Metal-binding</keyword>
<dbReference type="SUPFAM" id="SSF88713">
    <property type="entry name" value="Glycoside hydrolase/deacetylase"/>
    <property type="match status" value="1"/>
</dbReference>
<evidence type="ECO:0000256" key="7">
    <source>
        <dbReference type="ARBA" id="ARBA00022525"/>
    </source>
</evidence>
<keyword evidence="7" id="KW-0964">Secreted</keyword>
<dbReference type="EC" id="3.5.1.41" evidence="20"/>
<feature type="region of interest" description="Disordered" evidence="22">
    <location>
        <begin position="369"/>
        <end position="400"/>
    </location>
</feature>
<feature type="compositionally biased region" description="Low complexity" evidence="22">
    <location>
        <begin position="370"/>
        <end position="394"/>
    </location>
</feature>
<proteinExistence type="inferred from homology"/>
<dbReference type="PANTHER" id="PTHR10587">
    <property type="entry name" value="GLYCOSYL TRANSFERASE-RELATED"/>
    <property type="match status" value="1"/>
</dbReference>
<dbReference type="InterPro" id="IPR011330">
    <property type="entry name" value="Glyco_hydro/deAcase_b/a-brl"/>
</dbReference>
<keyword evidence="19" id="KW-0624">Polysaccharide degradation</keyword>
<dbReference type="SMR" id="A0A8H8NRA2"/>
<protein>
    <recommendedName>
        <fullName evidence="20">chitin deacetylase</fullName>
        <ecNumber evidence="20">3.5.1.41</ecNumber>
    </recommendedName>
</protein>
<dbReference type="GO" id="GO:0098552">
    <property type="term" value="C:side of membrane"/>
    <property type="evidence" value="ECO:0007669"/>
    <property type="project" value="UniProtKB-KW"/>
</dbReference>
<keyword evidence="17" id="KW-0449">Lipoprotein</keyword>
<evidence type="ECO:0000256" key="20">
    <source>
        <dbReference type="ARBA" id="ARBA00024056"/>
    </source>
</evidence>
<dbReference type="GO" id="GO:0000272">
    <property type="term" value="P:polysaccharide catabolic process"/>
    <property type="evidence" value="ECO:0007669"/>
    <property type="project" value="UniProtKB-KW"/>
</dbReference>
<dbReference type="Gene3D" id="3.20.20.370">
    <property type="entry name" value="Glycoside hydrolase/deacetylase"/>
    <property type="match status" value="1"/>
</dbReference>
<feature type="chain" id="PRO_5034749105" description="chitin deacetylase" evidence="23">
    <location>
        <begin position="17"/>
        <end position="423"/>
    </location>
</feature>
<dbReference type="EMBL" id="CP059659">
    <property type="protein sequence ID" value="QRW16986.1"/>
    <property type="molecule type" value="Genomic_DNA"/>
</dbReference>
<dbReference type="GO" id="GO:0005886">
    <property type="term" value="C:plasma membrane"/>
    <property type="evidence" value="ECO:0007669"/>
    <property type="project" value="UniProtKB-SubCell"/>
</dbReference>
<dbReference type="GO" id="GO:0071555">
    <property type="term" value="P:cell wall organization"/>
    <property type="evidence" value="ECO:0007669"/>
    <property type="project" value="UniProtKB-KW"/>
</dbReference>
<keyword evidence="12" id="KW-0146">Chitin degradation</keyword>
<evidence type="ECO:0000256" key="17">
    <source>
        <dbReference type="ARBA" id="ARBA00023288"/>
    </source>
</evidence>
<dbReference type="GO" id="GO:0046872">
    <property type="term" value="F:metal ion binding"/>
    <property type="evidence" value="ECO:0007669"/>
    <property type="project" value="UniProtKB-KW"/>
</dbReference>
<dbReference type="PROSITE" id="PS51677">
    <property type="entry name" value="NODB"/>
    <property type="match status" value="1"/>
</dbReference>
<keyword evidence="18" id="KW-0961">Cell wall biogenesis/degradation</keyword>
<evidence type="ECO:0000256" key="8">
    <source>
        <dbReference type="ARBA" id="ARBA00022622"/>
    </source>
</evidence>
<evidence type="ECO:0000313" key="25">
    <source>
        <dbReference type="EMBL" id="QRW16986.1"/>
    </source>
</evidence>
<evidence type="ECO:0000256" key="11">
    <source>
        <dbReference type="ARBA" id="ARBA00022801"/>
    </source>
</evidence>
<name>A0A8H8NRA2_9AGAM</name>
<keyword evidence="13" id="KW-0472">Membrane</keyword>
<keyword evidence="14" id="KW-0325">Glycoprotein</keyword>
<dbReference type="RefSeq" id="XP_043177223.1">
    <property type="nucleotide sequence ID" value="XM_043324804.1"/>
</dbReference>
<keyword evidence="6" id="KW-0134">Cell wall</keyword>
<evidence type="ECO:0000256" key="9">
    <source>
        <dbReference type="ARBA" id="ARBA00022723"/>
    </source>
</evidence>